<name>A0A0M3HLE6_ASCLU</name>
<sequence>MVYSSLEITVTSLFQFRCDNADKMEIEGEMILVIRHGSVLFTGLLRSRSFVYIHHSSLPSRIRRPLSLCLFG</sequence>
<keyword evidence="1" id="KW-1185">Reference proteome</keyword>
<proteinExistence type="predicted"/>
<organism evidence="1 2">
    <name type="scientific">Ascaris lumbricoides</name>
    <name type="common">Giant roundworm</name>
    <dbReference type="NCBI Taxonomy" id="6252"/>
    <lineage>
        <taxon>Eukaryota</taxon>
        <taxon>Metazoa</taxon>
        <taxon>Ecdysozoa</taxon>
        <taxon>Nematoda</taxon>
        <taxon>Chromadorea</taxon>
        <taxon>Rhabditida</taxon>
        <taxon>Spirurina</taxon>
        <taxon>Ascaridomorpha</taxon>
        <taxon>Ascaridoidea</taxon>
        <taxon>Ascarididae</taxon>
        <taxon>Ascaris</taxon>
    </lineage>
</organism>
<accession>A0A0M3HLE6</accession>
<evidence type="ECO:0000313" key="2">
    <source>
        <dbReference type="WBParaSite" id="ALUE_0000234101-mRNA-1"/>
    </source>
</evidence>
<evidence type="ECO:0000313" key="1">
    <source>
        <dbReference type="Proteomes" id="UP000036681"/>
    </source>
</evidence>
<protein>
    <submittedName>
        <fullName evidence="2">LSM domain-containing protein</fullName>
    </submittedName>
</protein>
<dbReference type="AlphaFoldDB" id="A0A0M3HLE6"/>
<reference evidence="2" key="1">
    <citation type="submission" date="2017-02" db="UniProtKB">
        <authorList>
            <consortium name="WormBaseParasite"/>
        </authorList>
    </citation>
    <scope>IDENTIFICATION</scope>
</reference>
<dbReference type="WBParaSite" id="ALUE_0000234101-mRNA-1">
    <property type="protein sequence ID" value="ALUE_0000234101-mRNA-1"/>
    <property type="gene ID" value="ALUE_0000234101"/>
</dbReference>
<dbReference type="Proteomes" id="UP000036681">
    <property type="component" value="Unplaced"/>
</dbReference>